<protein>
    <submittedName>
        <fullName evidence="2">Uncharacterized protein</fullName>
    </submittedName>
</protein>
<reference evidence="2 3" key="1">
    <citation type="journal article" date="2014" name="Int. J. Syst. Evol. Microbiol.">
        <title>Phylogenomics and the dynamic genome evolution of the genus Streptococcus.</title>
        <authorList>
            <consortium name="The Broad Institute Genome Sequencing Platform"/>
            <person name="Richards V.P."/>
            <person name="Palmer S.R."/>
            <person name="Pavinski Bitar P.D."/>
            <person name="Qin X."/>
            <person name="Weinstock G.M."/>
            <person name="Highlander S.K."/>
            <person name="Town C.D."/>
            <person name="Burne R.A."/>
            <person name="Stanhope M.J."/>
        </authorList>
    </citation>
    <scope>NUCLEOTIDE SEQUENCE [LARGE SCALE GENOMIC DNA]</scope>
    <source>
        <strain evidence="2 3">LQ 940-04</strain>
    </source>
</reference>
<keyword evidence="1" id="KW-0472">Membrane</keyword>
<evidence type="ECO:0000256" key="1">
    <source>
        <dbReference type="SAM" id="Phobius"/>
    </source>
</evidence>
<proteinExistence type="predicted"/>
<comment type="caution">
    <text evidence="2">The sequence shown here is derived from an EMBL/GenBank/DDBJ whole genome shotgun (WGS) entry which is preliminary data.</text>
</comment>
<evidence type="ECO:0000313" key="2">
    <source>
        <dbReference type="EMBL" id="EHI64999.1"/>
    </source>
</evidence>
<accession>G5KAT4</accession>
<keyword evidence="1" id="KW-1133">Transmembrane helix</keyword>
<sequence length="74" mass="8542">MTENKDALGSYFEEAKGLLESPEGLNELCHNMEGYLRNKSRVIFLIIPLYFIIFNQPMTGLEMSLSMYLINHVL</sequence>
<feature type="transmembrane region" description="Helical" evidence="1">
    <location>
        <begin position="42"/>
        <end position="59"/>
    </location>
</feature>
<gene>
    <name evidence="2" type="ORF">STRPS_2046</name>
</gene>
<dbReference type="RefSeq" id="WP_007893391.1">
    <property type="nucleotide sequence ID" value="NZ_AEUY02000005.1"/>
</dbReference>
<evidence type="ECO:0000313" key="3">
    <source>
        <dbReference type="Proteomes" id="UP000003217"/>
    </source>
</evidence>
<dbReference type="GeneID" id="58554764"/>
<dbReference type="EMBL" id="AEUY02000005">
    <property type="protein sequence ID" value="EHI64999.1"/>
    <property type="molecule type" value="Genomic_DNA"/>
</dbReference>
<dbReference type="AlphaFoldDB" id="G5KAT4"/>
<dbReference type="Proteomes" id="UP000003217">
    <property type="component" value="Unassembled WGS sequence"/>
</dbReference>
<keyword evidence="3" id="KW-1185">Reference proteome</keyword>
<name>G5KAT4_9STRE</name>
<keyword evidence="1" id="KW-0812">Transmembrane</keyword>
<dbReference type="OrthoDB" id="2305722at2"/>
<organism evidence="2 3">
    <name type="scientific">Streptococcus pseudoporcinus LQ 940-04</name>
    <dbReference type="NCBI Taxonomy" id="875093"/>
    <lineage>
        <taxon>Bacteria</taxon>
        <taxon>Bacillati</taxon>
        <taxon>Bacillota</taxon>
        <taxon>Bacilli</taxon>
        <taxon>Lactobacillales</taxon>
        <taxon>Streptococcaceae</taxon>
        <taxon>Streptococcus</taxon>
    </lineage>
</organism>